<proteinExistence type="predicted"/>
<gene>
    <name evidence="1" type="ORF">PINE0816_LOCUS15227</name>
</gene>
<name>A0A7S0CCC4_9STRA</name>
<accession>A0A7S0CCC4</accession>
<dbReference type="PANTHER" id="PTHR40267">
    <property type="entry name" value="BLR3294 PROTEIN"/>
    <property type="match status" value="1"/>
</dbReference>
<protein>
    <submittedName>
        <fullName evidence="1">Uncharacterized protein</fullName>
    </submittedName>
</protein>
<organism evidence="1">
    <name type="scientific">Proboscia inermis</name>
    <dbReference type="NCBI Taxonomy" id="420281"/>
    <lineage>
        <taxon>Eukaryota</taxon>
        <taxon>Sar</taxon>
        <taxon>Stramenopiles</taxon>
        <taxon>Ochrophyta</taxon>
        <taxon>Bacillariophyta</taxon>
        <taxon>Coscinodiscophyceae</taxon>
        <taxon>Rhizosoleniophycidae</taxon>
        <taxon>Rhizosoleniales</taxon>
        <taxon>Rhizosoleniaceae</taxon>
        <taxon>Proboscia</taxon>
    </lineage>
</organism>
<sequence>MITPMKTFINGVTKPDLAQTVIGPISGKTFVRPDVTSGFPKVVPMYFDRKAKTTSSASTIQAVTDSYPDFGSPTLKIGMFVPSTNTAMEQELWSILKKGDTTELNGVGIHTVNVVTPKPQVGTAAEVAQYGQAFLGGLERSLNTVLMSQPQYLIMGMSLEHIIDNMEDMDAPMKKIVEGTPGGNMGMSTWHDAIKGAFNTVLPNGKPNDKLRVGLLTAFDESGNETAIKMFENEEFFGREIEVTRTYIFQCATSVDIAHVSDSAKEMAVRVLAFGNGEENQGGDAGVDVIVQCGTNFGMNRVSEKMEPIVGVPVLGINTVLLWHALRENGINTKISGVSRIFREF</sequence>
<evidence type="ECO:0000313" key="1">
    <source>
        <dbReference type="EMBL" id="CAD8419092.1"/>
    </source>
</evidence>
<dbReference type="AlphaFoldDB" id="A0A7S0CCC4"/>
<reference evidence="1" key="1">
    <citation type="submission" date="2021-01" db="EMBL/GenBank/DDBJ databases">
        <authorList>
            <person name="Corre E."/>
            <person name="Pelletier E."/>
            <person name="Niang G."/>
            <person name="Scheremetjew M."/>
            <person name="Finn R."/>
            <person name="Kale V."/>
            <person name="Holt S."/>
            <person name="Cochrane G."/>
            <person name="Meng A."/>
            <person name="Brown T."/>
            <person name="Cohen L."/>
        </authorList>
    </citation>
    <scope>NUCLEOTIDE SEQUENCE</scope>
    <source>
        <strain evidence="1">CCAP1064/1</strain>
    </source>
</reference>
<dbReference type="EMBL" id="HBEL01032516">
    <property type="protein sequence ID" value="CAD8419092.1"/>
    <property type="molecule type" value="Transcribed_RNA"/>
</dbReference>
<dbReference type="InterPro" id="IPR026286">
    <property type="entry name" value="MaiA/AMDase"/>
</dbReference>
<dbReference type="InterPro" id="IPR053714">
    <property type="entry name" value="Iso_Racemase_Enz_sf"/>
</dbReference>
<dbReference type="Gene3D" id="3.40.50.12500">
    <property type="match status" value="1"/>
</dbReference>
<dbReference type="PANTHER" id="PTHR40267:SF1">
    <property type="entry name" value="BLR3294 PROTEIN"/>
    <property type="match status" value="1"/>
</dbReference>